<feature type="region of interest" description="Disordered" evidence="8">
    <location>
        <begin position="39"/>
        <end position="72"/>
    </location>
</feature>
<comment type="cofactor">
    <cofactor evidence="7">
        <name>Mg(2+)</name>
        <dbReference type="ChEBI" id="CHEBI:18420"/>
    </cofactor>
</comment>
<keyword evidence="10" id="KW-1185">Reference proteome</keyword>
<name>A0ABD5Z558_9EURY</name>
<gene>
    <name evidence="7" type="primary">nfi</name>
    <name evidence="9" type="ORF">ACFQJ9_13095</name>
</gene>
<reference evidence="9 10" key="1">
    <citation type="journal article" date="2019" name="Int. J. Syst. Evol. Microbiol.">
        <title>The Global Catalogue of Microorganisms (GCM) 10K type strain sequencing project: providing services to taxonomists for standard genome sequencing and annotation.</title>
        <authorList>
            <consortium name="The Broad Institute Genomics Platform"/>
            <consortium name="The Broad Institute Genome Sequencing Center for Infectious Disease"/>
            <person name="Wu L."/>
            <person name="Ma J."/>
        </authorList>
    </citation>
    <scope>NUCLEOTIDE SEQUENCE [LARGE SCALE GENOMIC DNA]</scope>
    <source>
        <strain evidence="9 10">XZGYJ-43</strain>
    </source>
</reference>
<evidence type="ECO:0000256" key="3">
    <source>
        <dbReference type="ARBA" id="ARBA00022490"/>
    </source>
</evidence>
<feature type="binding site" evidence="7">
    <location>
        <position position="81"/>
    </location>
    <ligand>
        <name>Mg(2+)</name>
        <dbReference type="ChEBI" id="CHEBI:18420"/>
    </ligand>
</feature>
<dbReference type="InterPro" id="IPR007581">
    <property type="entry name" value="Endonuclease-V"/>
</dbReference>
<evidence type="ECO:0000313" key="10">
    <source>
        <dbReference type="Proteomes" id="UP001596447"/>
    </source>
</evidence>
<evidence type="ECO:0000256" key="7">
    <source>
        <dbReference type="HAMAP-Rule" id="MF_00801"/>
    </source>
</evidence>
<evidence type="ECO:0000256" key="8">
    <source>
        <dbReference type="SAM" id="MobiDB-lite"/>
    </source>
</evidence>
<dbReference type="Proteomes" id="UP001596447">
    <property type="component" value="Unassembled WGS sequence"/>
</dbReference>
<dbReference type="GO" id="GO:0005737">
    <property type="term" value="C:cytoplasm"/>
    <property type="evidence" value="ECO:0007669"/>
    <property type="project" value="UniProtKB-SubCell"/>
</dbReference>
<dbReference type="Pfam" id="PF04493">
    <property type="entry name" value="Endonuclease_5"/>
    <property type="match status" value="1"/>
</dbReference>
<dbReference type="PANTHER" id="PTHR28511:SF1">
    <property type="entry name" value="ENDONUCLEASE V"/>
    <property type="match status" value="1"/>
</dbReference>
<dbReference type="PANTHER" id="PTHR28511">
    <property type="entry name" value="ENDONUCLEASE V"/>
    <property type="match status" value="1"/>
</dbReference>
<protein>
    <recommendedName>
        <fullName evidence="7">Endonuclease V</fullName>
        <ecNumber evidence="7">3.1.21.7</ecNumber>
    </recommendedName>
    <alternativeName>
        <fullName evidence="7">Deoxyinosine 3'endonuclease</fullName>
    </alternativeName>
    <alternativeName>
        <fullName evidence="7">Deoxyribonuclease V</fullName>
        <shortName evidence="7">DNase V</shortName>
    </alternativeName>
</protein>
<comment type="caution">
    <text evidence="9">The sequence shown here is derived from an EMBL/GenBank/DDBJ whole genome shotgun (WGS) entry which is preliminary data.</text>
</comment>
<dbReference type="EC" id="3.1.21.7" evidence="7"/>
<accession>A0ABD5Z558</accession>
<feature type="binding site" evidence="7">
    <location>
        <position position="146"/>
    </location>
    <ligand>
        <name>Mg(2+)</name>
        <dbReference type="ChEBI" id="CHEBI:18420"/>
    </ligand>
</feature>
<keyword evidence="7" id="KW-0227">DNA damage</keyword>
<keyword evidence="4 7" id="KW-0540">Nuclease</keyword>
<evidence type="ECO:0000256" key="4">
    <source>
        <dbReference type="ARBA" id="ARBA00022722"/>
    </source>
</evidence>
<dbReference type="GO" id="GO:0043737">
    <property type="term" value="F:deoxyribonuclease V activity"/>
    <property type="evidence" value="ECO:0007669"/>
    <property type="project" value="UniProtKB-UniRule"/>
</dbReference>
<evidence type="ECO:0000256" key="6">
    <source>
        <dbReference type="ARBA" id="ARBA00022801"/>
    </source>
</evidence>
<dbReference type="Gene3D" id="3.30.2170.10">
    <property type="entry name" value="archaeoglobus fulgidus dsm 4304 superfamily"/>
    <property type="match status" value="1"/>
</dbReference>
<dbReference type="GO" id="GO:0006281">
    <property type="term" value="P:DNA repair"/>
    <property type="evidence" value="ECO:0007669"/>
    <property type="project" value="UniProtKB-UniRule"/>
</dbReference>
<keyword evidence="7" id="KW-0234">DNA repair</keyword>
<evidence type="ECO:0000256" key="1">
    <source>
        <dbReference type="ARBA" id="ARBA00001835"/>
    </source>
</evidence>
<keyword evidence="7" id="KW-0479">Metal-binding</keyword>
<dbReference type="RefSeq" id="WP_321170492.1">
    <property type="nucleotide sequence ID" value="NZ_CP122312.1"/>
</dbReference>
<organism evidence="9 10">
    <name type="scientific">Halospeciosus flavus</name>
    <dbReference type="NCBI Taxonomy" id="3032283"/>
    <lineage>
        <taxon>Archaea</taxon>
        <taxon>Methanobacteriati</taxon>
        <taxon>Methanobacteriota</taxon>
        <taxon>Stenosarchaea group</taxon>
        <taxon>Halobacteria</taxon>
        <taxon>Halobacteriales</taxon>
        <taxon>Halobacteriaceae</taxon>
        <taxon>Halospeciosus</taxon>
    </lineage>
</organism>
<evidence type="ECO:0000256" key="5">
    <source>
        <dbReference type="ARBA" id="ARBA00022759"/>
    </source>
</evidence>
<comment type="subcellular location">
    <subcellularLocation>
        <location evidence="2 7">Cytoplasm</location>
    </subcellularLocation>
</comment>
<feature type="site" description="Interaction with target DNA" evidence="7">
    <location>
        <position position="116"/>
    </location>
</feature>
<evidence type="ECO:0000256" key="2">
    <source>
        <dbReference type="ARBA" id="ARBA00004496"/>
    </source>
</evidence>
<dbReference type="GO" id="GO:0000287">
    <property type="term" value="F:magnesium ion binding"/>
    <property type="evidence" value="ECO:0007669"/>
    <property type="project" value="UniProtKB-UniRule"/>
</dbReference>
<keyword evidence="5 7" id="KW-0255">Endonuclease</keyword>
<dbReference type="EMBL" id="JBHTAR010000011">
    <property type="protein sequence ID" value="MFC7200337.1"/>
    <property type="molecule type" value="Genomic_DNA"/>
</dbReference>
<keyword evidence="6 7" id="KW-0378">Hydrolase</keyword>
<dbReference type="CDD" id="cd06559">
    <property type="entry name" value="Endonuclease_V"/>
    <property type="match status" value="1"/>
</dbReference>
<comment type="similarity">
    <text evidence="7">Belongs to the endonuclease V family.</text>
</comment>
<evidence type="ECO:0000313" key="9">
    <source>
        <dbReference type="EMBL" id="MFC7200337.1"/>
    </source>
</evidence>
<keyword evidence="3 7" id="KW-0963">Cytoplasm</keyword>
<keyword evidence="7" id="KW-0460">Magnesium</keyword>
<comment type="function">
    <text evidence="7">DNA repair enzyme involved in the repair of deaminated bases. Selectively cleaves double-stranded DNA at the second phosphodiester bond 3' to a deoxyinosine leaving behind the intact lesion on the nicked DNA.</text>
</comment>
<dbReference type="AlphaFoldDB" id="A0ABD5Z558"/>
<dbReference type="HAMAP" id="MF_00801">
    <property type="entry name" value="Endonuclease_5"/>
    <property type="match status" value="1"/>
</dbReference>
<sequence>MEVVHSEYVPDPDRTHEEMAELQRDLVADAVFADDVDFAPADVALDDPPEDRTPEAGQQTLSAGPAEAYDPEGPPVVVGIDQAFVDDEEAVSAAVAIQDGAVVERAVGRRPLEIPYIPGLLAFREGGAIVDALQNLSVPGDLLVLDGSGRIHFRQAGIATHVGVVFDTPAIGVAKSLLCGEPRESLDQYFEAGERVAIEADDEVEAPTGDVIGYAFQSRQYPNPEKRHVNPLIVSPGHRVDEETAVDFVEALCAGYKLPEPTRLADRDVGRLK</sequence>
<proteinExistence type="inferred from homology"/>
<comment type="catalytic activity">
    <reaction evidence="1 7">
        <text>Endonucleolytic cleavage at apurinic or apyrimidinic sites to products with a 5'-phosphate.</text>
        <dbReference type="EC" id="3.1.21.7"/>
    </reaction>
</comment>